<dbReference type="AlphaFoldDB" id="A0A1G7NWI8"/>
<dbReference type="Pfam" id="PF04542">
    <property type="entry name" value="Sigma70_r2"/>
    <property type="match status" value="1"/>
</dbReference>
<evidence type="ECO:0000313" key="7">
    <source>
        <dbReference type="EMBL" id="SDF78392.1"/>
    </source>
</evidence>
<organism evidence="7 8">
    <name type="scientific">Chitinophaga filiformis</name>
    <name type="common">Myxococcus filiformis</name>
    <name type="synonym">Flexibacter filiformis</name>
    <dbReference type="NCBI Taxonomy" id="104663"/>
    <lineage>
        <taxon>Bacteria</taxon>
        <taxon>Pseudomonadati</taxon>
        <taxon>Bacteroidota</taxon>
        <taxon>Chitinophagia</taxon>
        <taxon>Chitinophagales</taxon>
        <taxon>Chitinophagaceae</taxon>
        <taxon>Chitinophaga</taxon>
    </lineage>
</organism>
<dbReference type="InterPro" id="IPR036388">
    <property type="entry name" value="WH-like_DNA-bd_sf"/>
</dbReference>
<dbReference type="Proteomes" id="UP000199045">
    <property type="component" value="Unassembled WGS sequence"/>
</dbReference>
<dbReference type="GO" id="GO:0016987">
    <property type="term" value="F:sigma factor activity"/>
    <property type="evidence" value="ECO:0007669"/>
    <property type="project" value="UniProtKB-KW"/>
</dbReference>
<feature type="domain" description="RNA polymerase sigma factor 70 region 4 type 2" evidence="6">
    <location>
        <begin position="124"/>
        <end position="172"/>
    </location>
</feature>
<dbReference type="Pfam" id="PF08281">
    <property type="entry name" value="Sigma70_r4_2"/>
    <property type="match status" value="1"/>
</dbReference>
<evidence type="ECO:0000256" key="4">
    <source>
        <dbReference type="ARBA" id="ARBA00023163"/>
    </source>
</evidence>
<protein>
    <submittedName>
        <fullName evidence="7">RNA polymerase sigma factor, sigma-70 family</fullName>
    </submittedName>
</protein>
<dbReference type="InterPro" id="IPR007627">
    <property type="entry name" value="RNA_pol_sigma70_r2"/>
</dbReference>
<accession>A0A1G7NWI8</accession>
<dbReference type="InterPro" id="IPR013249">
    <property type="entry name" value="RNA_pol_sigma70_r4_t2"/>
</dbReference>
<comment type="similarity">
    <text evidence="1">Belongs to the sigma-70 factor family. ECF subfamily.</text>
</comment>
<evidence type="ECO:0000313" key="8">
    <source>
        <dbReference type="Proteomes" id="UP000199045"/>
    </source>
</evidence>
<name>A0A1G7NWI8_CHIFI</name>
<dbReference type="SUPFAM" id="SSF88946">
    <property type="entry name" value="Sigma2 domain of RNA polymerase sigma factors"/>
    <property type="match status" value="1"/>
</dbReference>
<keyword evidence="2" id="KW-0805">Transcription regulation</keyword>
<dbReference type="InterPro" id="IPR014284">
    <property type="entry name" value="RNA_pol_sigma-70_dom"/>
</dbReference>
<dbReference type="GO" id="GO:0003677">
    <property type="term" value="F:DNA binding"/>
    <property type="evidence" value="ECO:0007669"/>
    <property type="project" value="InterPro"/>
</dbReference>
<dbReference type="EMBL" id="FNBN01000002">
    <property type="protein sequence ID" value="SDF78392.1"/>
    <property type="molecule type" value="Genomic_DNA"/>
</dbReference>
<dbReference type="GO" id="GO:0006352">
    <property type="term" value="P:DNA-templated transcription initiation"/>
    <property type="evidence" value="ECO:0007669"/>
    <property type="project" value="InterPro"/>
</dbReference>
<sequence length="196" mass="23713">MREDNVIWNAFRYGDESSLKVIFDQYYTPLFNYGHKFSQDDHLIEDALQDLFVKLWKNRNNIKETESVKNYLYKSFRRVLLRKLDVQQRKYNFTVLEQGLDWSQELGYDQTLISRERLEKIRKNLALALEKMSPRQREIIHLRYYEEMEYEEIAELMQLSPSSTYKLVYKAIDTLRNHLSRTDLLLLSTLLSLKKI</sequence>
<feature type="domain" description="RNA polymerase sigma-70 region 2" evidence="5">
    <location>
        <begin position="23"/>
        <end position="89"/>
    </location>
</feature>
<dbReference type="SUPFAM" id="SSF88659">
    <property type="entry name" value="Sigma3 and sigma4 domains of RNA polymerase sigma factors"/>
    <property type="match status" value="1"/>
</dbReference>
<dbReference type="NCBIfam" id="TIGR02937">
    <property type="entry name" value="sigma70-ECF"/>
    <property type="match status" value="1"/>
</dbReference>
<reference evidence="7 8" key="1">
    <citation type="submission" date="2016-10" db="EMBL/GenBank/DDBJ databases">
        <authorList>
            <person name="de Groot N.N."/>
        </authorList>
    </citation>
    <scope>NUCLEOTIDE SEQUENCE [LARGE SCALE GENOMIC DNA]</scope>
    <source>
        <strain evidence="7 8">DSM 527</strain>
    </source>
</reference>
<evidence type="ECO:0000256" key="2">
    <source>
        <dbReference type="ARBA" id="ARBA00023015"/>
    </source>
</evidence>
<evidence type="ECO:0000256" key="3">
    <source>
        <dbReference type="ARBA" id="ARBA00023082"/>
    </source>
</evidence>
<dbReference type="PANTHER" id="PTHR43133:SF46">
    <property type="entry name" value="RNA POLYMERASE SIGMA-70 FACTOR ECF SUBFAMILY"/>
    <property type="match status" value="1"/>
</dbReference>
<dbReference type="STRING" id="104663.SAMN04488121_102971"/>
<gene>
    <name evidence="7" type="ORF">SAMN04488121_102971</name>
</gene>
<dbReference type="Gene3D" id="1.10.10.10">
    <property type="entry name" value="Winged helix-like DNA-binding domain superfamily/Winged helix DNA-binding domain"/>
    <property type="match status" value="1"/>
</dbReference>
<evidence type="ECO:0000256" key="1">
    <source>
        <dbReference type="ARBA" id="ARBA00010641"/>
    </source>
</evidence>
<dbReference type="InterPro" id="IPR039425">
    <property type="entry name" value="RNA_pol_sigma-70-like"/>
</dbReference>
<dbReference type="InterPro" id="IPR013324">
    <property type="entry name" value="RNA_pol_sigma_r3/r4-like"/>
</dbReference>
<dbReference type="InterPro" id="IPR013325">
    <property type="entry name" value="RNA_pol_sigma_r2"/>
</dbReference>
<evidence type="ECO:0000259" key="5">
    <source>
        <dbReference type="Pfam" id="PF04542"/>
    </source>
</evidence>
<dbReference type="RefSeq" id="WP_089831751.1">
    <property type="nucleotide sequence ID" value="NZ_FNBN01000002.1"/>
</dbReference>
<dbReference type="Gene3D" id="1.10.1740.10">
    <property type="match status" value="1"/>
</dbReference>
<keyword evidence="3" id="KW-0731">Sigma factor</keyword>
<keyword evidence="4" id="KW-0804">Transcription</keyword>
<dbReference type="OrthoDB" id="9150024at2"/>
<dbReference type="PANTHER" id="PTHR43133">
    <property type="entry name" value="RNA POLYMERASE ECF-TYPE SIGMA FACTO"/>
    <property type="match status" value="1"/>
</dbReference>
<evidence type="ECO:0000259" key="6">
    <source>
        <dbReference type="Pfam" id="PF08281"/>
    </source>
</evidence>
<proteinExistence type="inferred from homology"/>